<evidence type="ECO:0000313" key="9">
    <source>
        <dbReference type="Proteomes" id="UP000016412"/>
    </source>
</evidence>
<dbReference type="NCBIfam" id="TIGR01813">
    <property type="entry name" value="flavo_cyto_c"/>
    <property type="match status" value="1"/>
</dbReference>
<keyword evidence="5" id="KW-0732">Signal</keyword>
<dbReference type="SUPFAM" id="SSF56425">
    <property type="entry name" value="Succinate dehydrogenase/fumarate reductase flavoprotein, catalytic domain"/>
    <property type="match status" value="1"/>
</dbReference>
<dbReference type="Proteomes" id="UP000016412">
    <property type="component" value="Unassembled WGS sequence"/>
</dbReference>
<dbReference type="InterPro" id="IPR003953">
    <property type="entry name" value="FAD-dep_OxRdtase_2_FAD-bd"/>
</dbReference>
<keyword evidence="10" id="KW-1185">Reference proteome</keyword>
<comment type="cofactor">
    <cofactor evidence="5">
        <name>FMN</name>
        <dbReference type="ChEBI" id="CHEBI:58210"/>
    </cofactor>
    <text evidence="5">Binds 1 or 2 FMN covalently per subunit.</text>
</comment>
<dbReference type="InterPro" id="IPR010960">
    <property type="entry name" value="Flavocytochrome_c"/>
</dbReference>
<name>U1FKN7_TRESO</name>
<dbReference type="EC" id="1.3.99.33" evidence="5"/>
<evidence type="ECO:0000256" key="2">
    <source>
        <dbReference type="ARBA" id="ARBA00022630"/>
    </source>
</evidence>
<dbReference type="Pfam" id="PF00890">
    <property type="entry name" value="FAD_binding_2"/>
    <property type="match status" value="1"/>
</dbReference>
<dbReference type="Pfam" id="PF04205">
    <property type="entry name" value="FMN_bind"/>
    <property type="match status" value="1"/>
</dbReference>
<keyword evidence="2 5" id="KW-0285">Flavoprotein</keyword>
<feature type="domain" description="FMN-binding" evidence="6">
    <location>
        <begin position="35"/>
        <end position="109"/>
    </location>
</feature>
<evidence type="ECO:0000256" key="5">
    <source>
        <dbReference type="RuleBase" id="RU366062"/>
    </source>
</evidence>
<dbReference type="InterPro" id="IPR007329">
    <property type="entry name" value="FMN-bd"/>
</dbReference>
<dbReference type="eggNOG" id="COG1053">
    <property type="taxonomic scope" value="Bacteria"/>
</dbReference>
<dbReference type="eggNOG" id="COG3976">
    <property type="taxonomic scope" value="Bacteria"/>
</dbReference>
<evidence type="ECO:0000256" key="1">
    <source>
        <dbReference type="ARBA" id="ARBA00008040"/>
    </source>
</evidence>
<dbReference type="GO" id="GO:0016020">
    <property type="term" value="C:membrane"/>
    <property type="evidence" value="ECO:0007669"/>
    <property type="project" value="InterPro"/>
</dbReference>
<dbReference type="Gene3D" id="3.90.1010.20">
    <property type="match status" value="1"/>
</dbReference>
<dbReference type="InterPro" id="IPR050315">
    <property type="entry name" value="FAD-oxidoreductase_2"/>
</dbReference>
<evidence type="ECO:0000259" key="6">
    <source>
        <dbReference type="SMART" id="SM00900"/>
    </source>
</evidence>
<protein>
    <recommendedName>
        <fullName evidence="5">Urocanate reductase</fullName>
        <ecNumber evidence="5">1.3.99.33</ecNumber>
    </recommendedName>
</protein>
<dbReference type="Gene3D" id="3.90.700.10">
    <property type="entry name" value="Succinate dehydrogenase/fumarate reductase flavoprotein, catalytic domain"/>
    <property type="match status" value="1"/>
</dbReference>
<organism evidence="7 9">
    <name type="scientific">Treponema socranskii subsp. socranskii VPI DR56BR1116 = ATCC 35536</name>
    <dbReference type="NCBI Taxonomy" id="1125725"/>
    <lineage>
        <taxon>Bacteria</taxon>
        <taxon>Pseudomonadati</taxon>
        <taxon>Spirochaetota</taxon>
        <taxon>Spirochaetia</taxon>
        <taxon>Spirochaetales</taxon>
        <taxon>Treponemataceae</taxon>
        <taxon>Treponema</taxon>
    </lineage>
</organism>
<evidence type="ECO:0000256" key="4">
    <source>
        <dbReference type="ARBA" id="ARBA00023002"/>
    </source>
</evidence>
<evidence type="ECO:0000313" key="10">
    <source>
        <dbReference type="Proteomes" id="UP000016646"/>
    </source>
</evidence>
<dbReference type="PANTHER" id="PTHR43400">
    <property type="entry name" value="FUMARATE REDUCTASE"/>
    <property type="match status" value="1"/>
</dbReference>
<dbReference type="OrthoDB" id="9806724at2"/>
<comment type="cofactor">
    <cofactor evidence="5">
        <name>FAD</name>
        <dbReference type="ChEBI" id="CHEBI:57692"/>
    </cofactor>
    <text evidence="5">Binds 1 FAD per subunit.</text>
</comment>
<gene>
    <name evidence="8" type="ORF">HMPREF0860_2370</name>
    <name evidence="7" type="ORF">HMPREF1325_2437</name>
</gene>
<dbReference type="PANTHER" id="PTHR43400:SF7">
    <property type="entry name" value="FAD-DEPENDENT OXIDOREDUCTASE 2 FAD BINDING DOMAIN-CONTAINING PROTEIN"/>
    <property type="match status" value="1"/>
</dbReference>
<dbReference type="EMBL" id="AUZJ01000043">
    <property type="protein sequence ID" value="ERF60373.1"/>
    <property type="molecule type" value="Genomic_DNA"/>
</dbReference>
<proteinExistence type="inferred from homology"/>
<comment type="similarity">
    <text evidence="1 5">Belongs to the FAD-dependent oxidoreductase 2 family. FRD/SDH subfamily.</text>
</comment>
<dbReference type="AlphaFoldDB" id="U1FKN7"/>
<sequence length="590" mass="61684">MKKITLFLCAAALFAGTVSAAKKAQAQTYSKTISGHNAPMTVSVTVSNGKITDIDYSKNLETIGVGKKALETVAARIIDNQSLAVDVVTGASISSRSLIAAVRDCLVQSGADIKKWTQPKKAKQLKDETYNTDVLVIGGGGAGLAAAISAEQNGAKVIVMEKIGLLGGSTNVSEGALNAVDPKRQVPQGITDSVETFYNATMTGGHNTGTPSLVRYMTSNALPAVEWLESIGVQFKDKIGAATGSLGQRSHYPKTPSGNSYIRVFEAYAAKHPNITVITDTKATSLIKKGDRVSGAVGENKGRKITVNASKGVIIATGGFGANVALRQKVNTGVWKEVKLDNSIGTTNMFLCAQGDGITLAESAGANVVGMPDIQLHPCGTPGTGLMENIRTSGKNRIFVNASGKRFVNENAARDTLCKAIFAQDGSTYWIVVNSIRYPSRDFVDNNGATIANMVAQGSVIEAATLDELAQKTKMNADDLKASVAQYNSVVSKEVEKDELGFTSNSPDDKTLDAGPWYACKKVPTVHHTMGGIQINTDAEVLGADGKPVPGLYACGEVTGGIHGSNRLGGNAIADCMVFGKTAGKTAASR</sequence>
<dbReference type="GO" id="GO:0016491">
    <property type="term" value="F:oxidoreductase activity"/>
    <property type="evidence" value="ECO:0007669"/>
    <property type="project" value="UniProtKB-KW"/>
</dbReference>
<dbReference type="STRING" id="1125725.HMPREF1325_2437"/>
<keyword evidence="4 5" id="KW-0560">Oxidoreductase</keyword>
<dbReference type="EMBL" id="AVQI01000076">
    <property type="protein sequence ID" value="ERJ99433.1"/>
    <property type="molecule type" value="Genomic_DNA"/>
</dbReference>
<dbReference type="InterPro" id="IPR036188">
    <property type="entry name" value="FAD/NAD-bd_sf"/>
</dbReference>
<keyword evidence="3 5" id="KW-0274">FAD</keyword>
<reference evidence="9 10" key="1">
    <citation type="submission" date="2013-08" db="EMBL/GenBank/DDBJ databases">
        <authorList>
            <person name="Durkin A.S."/>
            <person name="Haft D.R."/>
            <person name="McCorrison J."/>
            <person name="Torralba M."/>
            <person name="Gillis M."/>
            <person name="Haft D.H."/>
            <person name="Methe B."/>
            <person name="Sutton G."/>
            <person name="Nelson K.E."/>
        </authorList>
    </citation>
    <scope>NUCLEOTIDE SEQUENCE [LARGE SCALE GENOMIC DNA]</scope>
    <source>
        <strain evidence="8 10">ATCC 35536</strain>
        <strain evidence="7 9">VPI DR56BR1116</strain>
    </source>
</reference>
<evidence type="ECO:0000313" key="7">
    <source>
        <dbReference type="EMBL" id="ERF60373.1"/>
    </source>
</evidence>
<dbReference type="Proteomes" id="UP000016646">
    <property type="component" value="Unassembled WGS sequence"/>
</dbReference>
<dbReference type="PRINTS" id="PR00368">
    <property type="entry name" value="FADPNR"/>
</dbReference>
<evidence type="ECO:0000313" key="8">
    <source>
        <dbReference type="EMBL" id="ERJ99433.1"/>
    </source>
</evidence>
<dbReference type="RefSeq" id="WP_021330771.1">
    <property type="nucleotide sequence ID" value="NZ_AUZJ01000043.1"/>
</dbReference>
<dbReference type="Gene3D" id="3.50.50.60">
    <property type="entry name" value="FAD/NAD(P)-binding domain"/>
    <property type="match status" value="1"/>
</dbReference>
<dbReference type="SMART" id="SM00900">
    <property type="entry name" value="FMN_bind"/>
    <property type="match status" value="1"/>
</dbReference>
<dbReference type="InterPro" id="IPR027477">
    <property type="entry name" value="Succ_DH/fumarate_Rdtase_cat_sf"/>
</dbReference>
<dbReference type="GO" id="GO:0010181">
    <property type="term" value="F:FMN binding"/>
    <property type="evidence" value="ECO:0007669"/>
    <property type="project" value="InterPro"/>
</dbReference>
<dbReference type="PATRIC" id="fig|1125725.3.peg.1606"/>
<accession>U1FKN7</accession>
<feature type="chain" id="PRO_5022272294" description="Urocanate reductase" evidence="5">
    <location>
        <begin position="21"/>
        <end position="590"/>
    </location>
</feature>
<comment type="catalytic activity">
    <reaction evidence="5">
        <text>dihydrourocanate + A = urocanate + AH2</text>
        <dbReference type="Rhea" id="RHEA:36059"/>
        <dbReference type="ChEBI" id="CHEBI:13193"/>
        <dbReference type="ChEBI" id="CHEBI:17499"/>
        <dbReference type="ChEBI" id="CHEBI:27247"/>
        <dbReference type="ChEBI" id="CHEBI:72991"/>
        <dbReference type="EC" id="1.3.99.33"/>
    </reaction>
</comment>
<feature type="signal peptide" evidence="5">
    <location>
        <begin position="1"/>
        <end position="20"/>
    </location>
</feature>
<evidence type="ECO:0000256" key="3">
    <source>
        <dbReference type="ARBA" id="ARBA00022827"/>
    </source>
</evidence>
<comment type="caution">
    <text evidence="7">The sequence shown here is derived from an EMBL/GenBank/DDBJ whole genome shotgun (WGS) entry which is preliminary data.</text>
</comment>
<dbReference type="SUPFAM" id="SSF51905">
    <property type="entry name" value="FAD/NAD(P)-binding domain"/>
    <property type="match status" value="1"/>
</dbReference>